<dbReference type="SMART" id="SM00220">
    <property type="entry name" value="S_TKc"/>
    <property type="match status" value="1"/>
</dbReference>
<feature type="region of interest" description="Disordered" evidence="1">
    <location>
        <begin position="68"/>
        <end position="98"/>
    </location>
</feature>
<dbReference type="InterPro" id="IPR011009">
    <property type="entry name" value="Kinase-like_dom_sf"/>
</dbReference>
<reference evidence="4" key="1">
    <citation type="submission" date="2022-11" db="UniProtKB">
        <authorList>
            <consortium name="WormBaseParasite"/>
        </authorList>
    </citation>
    <scope>IDENTIFICATION</scope>
</reference>
<dbReference type="InterPro" id="IPR000719">
    <property type="entry name" value="Prot_kinase_dom"/>
</dbReference>
<evidence type="ECO:0000313" key="3">
    <source>
        <dbReference type="Proteomes" id="UP000887574"/>
    </source>
</evidence>
<dbReference type="GO" id="GO:0004672">
    <property type="term" value="F:protein kinase activity"/>
    <property type="evidence" value="ECO:0007669"/>
    <property type="project" value="InterPro"/>
</dbReference>
<feature type="compositionally biased region" description="Polar residues" evidence="1">
    <location>
        <begin position="1"/>
        <end position="14"/>
    </location>
</feature>
<dbReference type="GO" id="GO:0005524">
    <property type="term" value="F:ATP binding"/>
    <property type="evidence" value="ECO:0007669"/>
    <property type="project" value="InterPro"/>
</dbReference>
<protein>
    <submittedName>
        <fullName evidence="4">Protein kinase domain-containing protein</fullName>
    </submittedName>
</protein>
<evidence type="ECO:0000256" key="1">
    <source>
        <dbReference type="SAM" id="MobiDB-lite"/>
    </source>
</evidence>
<organism evidence="3 4">
    <name type="scientific">Ditylenchus dipsaci</name>
    <dbReference type="NCBI Taxonomy" id="166011"/>
    <lineage>
        <taxon>Eukaryota</taxon>
        <taxon>Metazoa</taxon>
        <taxon>Ecdysozoa</taxon>
        <taxon>Nematoda</taxon>
        <taxon>Chromadorea</taxon>
        <taxon>Rhabditida</taxon>
        <taxon>Tylenchina</taxon>
        <taxon>Tylenchomorpha</taxon>
        <taxon>Sphaerularioidea</taxon>
        <taxon>Anguinidae</taxon>
        <taxon>Anguininae</taxon>
        <taxon>Ditylenchus</taxon>
    </lineage>
</organism>
<feature type="domain" description="Protein kinase" evidence="2">
    <location>
        <begin position="88"/>
        <end position="394"/>
    </location>
</feature>
<evidence type="ECO:0000259" key="2">
    <source>
        <dbReference type="PROSITE" id="PS50011"/>
    </source>
</evidence>
<dbReference type="Proteomes" id="UP000887574">
    <property type="component" value="Unplaced"/>
</dbReference>
<evidence type="ECO:0000313" key="4">
    <source>
        <dbReference type="WBParaSite" id="jg4252"/>
    </source>
</evidence>
<proteinExistence type="predicted"/>
<accession>A0A915EB10</accession>
<dbReference type="PROSITE" id="PS50011">
    <property type="entry name" value="PROTEIN_KINASE_DOM"/>
    <property type="match status" value="1"/>
</dbReference>
<dbReference type="PANTHER" id="PTHR11909">
    <property type="entry name" value="CASEIN KINASE-RELATED"/>
    <property type="match status" value="1"/>
</dbReference>
<keyword evidence="3" id="KW-1185">Reference proteome</keyword>
<feature type="region of interest" description="Disordered" evidence="1">
    <location>
        <begin position="1"/>
        <end position="22"/>
    </location>
</feature>
<dbReference type="WBParaSite" id="jg4252">
    <property type="protein sequence ID" value="jg4252"/>
    <property type="gene ID" value="jg4252"/>
</dbReference>
<dbReference type="Pfam" id="PF00069">
    <property type="entry name" value="Pkinase"/>
    <property type="match status" value="1"/>
</dbReference>
<name>A0A915EB10_9BILA</name>
<dbReference type="SUPFAM" id="SSF56112">
    <property type="entry name" value="Protein kinase-like (PK-like)"/>
    <property type="match status" value="1"/>
</dbReference>
<dbReference type="Gene3D" id="1.10.510.10">
    <property type="entry name" value="Transferase(Phosphotransferase) domain 1"/>
    <property type="match status" value="1"/>
</dbReference>
<dbReference type="InterPro" id="IPR050235">
    <property type="entry name" value="CK1_Ser-Thr_kinase"/>
</dbReference>
<dbReference type="AlphaFoldDB" id="A0A915EB10"/>
<sequence length="394" mass="44262">MGSGASKNKANTPDKQGVENSAVKLGLRWLKARRSRMLHNATKKKIARQLSCVPQNRATAQRTRAAERLASKNAASATVKGMEEEGEEDKEKLMPLGSSGNVERGNLWSGVQRAGYYHQNAGVIKVAKAMPGEFGNQTAEWEQFILEKMFRADPDASIVRILDKGMLVDQNNVGMEFMVLEKVELDVRTYIYEETSAPKRRVRVCNVALQFLKGICDLHMQGILHRDLKPDNMGICSREQPIVLIFDLGMARMYTDGSGSIRPPRTVVNFRGTPEWASGNASKNRDQSRFDDLVAWLYIMAELFDPDADSKQPLPWSFCRNNGAIRYLKSAHCPARLLLRNCPSQFYAINTYLQSANRYKPPNYGFIADRVLEAIEECKKEKSLTAVGPVQLKL</sequence>